<evidence type="ECO:0000256" key="1">
    <source>
        <dbReference type="ARBA" id="ARBA00000085"/>
    </source>
</evidence>
<dbReference type="EC" id="2.7.13.3" evidence="2"/>
<dbReference type="PROSITE" id="PS50110">
    <property type="entry name" value="RESPONSE_REGULATORY"/>
    <property type="match status" value="1"/>
</dbReference>
<keyword evidence="6" id="KW-0902">Two-component regulatory system</keyword>
<evidence type="ECO:0000256" key="3">
    <source>
        <dbReference type="ARBA" id="ARBA00022553"/>
    </source>
</evidence>
<dbReference type="EMBL" id="MRCA01000001">
    <property type="protein sequence ID" value="OKH16152.1"/>
    <property type="molecule type" value="Genomic_DNA"/>
</dbReference>
<comment type="catalytic activity">
    <reaction evidence="1">
        <text>ATP + protein L-histidine = ADP + protein N-phospho-L-histidine.</text>
        <dbReference type="EC" id="2.7.13.3"/>
    </reaction>
</comment>
<dbReference type="InterPro" id="IPR004358">
    <property type="entry name" value="Sig_transdc_His_kin-like_C"/>
</dbReference>
<feature type="domain" description="Response regulatory" evidence="10">
    <location>
        <begin position="801"/>
        <end position="917"/>
    </location>
</feature>
<dbReference type="Gene3D" id="3.40.50.2300">
    <property type="match status" value="1"/>
</dbReference>
<dbReference type="SMART" id="SM00260">
    <property type="entry name" value="CheW"/>
    <property type="match status" value="1"/>
</dbReference>
<keyword evidence="4" id="KW-0808">Transferase</keyword>
<dbReference type="PROSITE" id="PS50851">
    <property type="entry name" value="CHEW"/>
    <property type="match status" value="1"/>
</dbReference>
<evidence type="ECO:0000256" key="8">
    <source>
        <dbReference type="PROSITE-ProRule" id="PRU00169"/>
    </source>
</evidence>
<dbReference type="InterPro" id="IPR051315">
    <property type="entry name" value="Bact_Chemotaxis_CheA"/>
</dbReference>
<dbReference type="SUPFAM" id="SSF52172">
    <property type="entry name" value="CheY-like"/>
    <property type="match status" value="1"/>
</dbReference>
<evidence type="ECO:0000259" key="11">
    <source>
        <dbReference type="PROSITE" id="PS50851"/>
    </source>
</evidence>
<dbReference type="GO" id="GO:0000155">
    <property type="term" value="F:phosphorelay sensor kinase activity"/>
    <property type="evidence" value="ECO:0007669"/>
    <property type="project" value="InterPro"/>
</dbReference>
<dbReference type="RefSeq" id="WP_073554597.1">
    <property type="nucleotide sequence ID" value="NZ_MRCA01000001.1"/>
</dbReference>
<protein>
    <recommendedName>
        <fullName evidence="2">histidine kinase</fullName>
        <ecNumber evidence="2">2.7.13.3</ecNumber>
    </recommendedName>
</protein>
<feature type="domain" description="Histidine kinase" evidence="9">
    <location>
        <begin position="423"/>
        <end position="636"/>
    </location>
</feature>
<proteinExistence type="predicted"/>
<dbReference type="SMART" id="SM00073">
    <property type="entry name" value="HPT"/>
    <property type="match status" value="2"/>
</dbReference>
<dbReference type="PANTHER" id="PTHR43395:SF1">
    <property type="entry name" value="CHEMOTAXIS PROTEIN CHEA"/>
    <property type="match status" value="1"/>
</dbReference>
<organism evidence="13 14">
    <name type="scientific">Fischerella major NIES-592</name>
    <dbReference type="NCBI Taxonomy" id="210994"/>
    <lineage>
        <taxon>Bacteria</taxon>
        <taxon>Bacillati</taxon>
        <taxon>Cyanobacteriota</taxon>
        <taxon>Cyanophyceae</taxon>
        <taxon>Nostocales</taxon>
        <taxon>Hapalosiphonaceae</taxon>
        <taxon>Fischerella</taxon>
    </lineage>
</organism>
<dbReference type="GO" id="GO:0005737">
    <property type="term" value="C:cytoplasm"/>
    <property type="evidence" value="ECO:0007669"/>
    <property type="project" value="InterPro"/>
</dbReference>
<dbReference type="InterPro" id="IPR003594">
    <property type="entry name" value="HATPase_dom"/>
</dbReference>
<dbReference type="Pfam" id="PF02518">
    <property type="entry name" value="HATPase_c"/>
    <property type="match status" value="1"/>
</dbReference>
<reference evidence="13 14" key="1">
    <citation type="submission" date="2016-11" db="EMBL/GenBank/DDBJ databases">
        <title>Draft Genome Sequences of Nine Cyanobacterial Strains from Diverse Habitats.</title>
        <authorList>
            <person name="Zhu T."/>
            <person name="Hou S."/>
            <person name="Lu X."/>
            <person name="Hess W.R."/>
        </authorList>
    </citation>
    <scope>NUCLEOTIDE SEQUENCE [LARGE SCALE GENOMIC DNA]</scope>
    <source>
        <strain evidence="13 14">NIES-592</strain>
    </source>
</reference>
<name>A0A1U7H4H3_9CYAN</name>
<evidence type="ECO:0000256" key="5">
    <source>
        <dbReference type="ARBA" id="ARBA00022777"/>
    </source>
</evidence>
<feature type="domain" description="HPt" evidence="12">
    <location>
        <begin position="1"/>
        <end position="107"/>
    </location>
</feature>
<feature type="domain" description="CheW-like" evidence="11">
    <location>
        <begin position="638"/>
        <end position="782"/>
    </location>
</feature>
<dbReference type="SUPFAM" id="SSF55874">
    <property type="entry name" value="ATPase domain of HSP90 chaperone/DNA topoisomerase II/histidine kinase"/>
    <property type="match status" value="1"/>
</dbReference>
<dbReference type="Gene3D" id="1.10.287.560">
    <property type="entry name" value="Histidine kinase CheA-like, homodimeric domain"/>
    <property type="match status" value="1"/>
</dbReference>
<evidence type="ECO:0000256" key="2">
    <source>
        <dbReference type="ARBA" id="ARBA00012438"/>
    </source>
</evidence>
<dbReference type="SUPFAM" id="SSF47226">
    <property type="entry name" value="Histidine-containing phosphotransfer domain, HPT domain"/>
    <property type="match status" value="2"/>
</dbReference>
<keyword evidence="5 13" id="KW-0418">Kinase</keyword>
<dbReference type="Pfam" id="PF00072">
    <property type="entry name" value="Response_reg"/>
    <property type="match status" value="1"/>
</dbReference>
<feature type="modified residue" description="Phosphohistidine" evidence="7">
    <location>
        <position position="50"/>
    </location>
</feature>
<feature type="domain" description="HPt" evidence="12">
    <location>
        <begin position="179"/>
        <end position="283"/>
    </location>
</feature>
<dbReference type="InterPro" id="IPR036641">
    <property type="entry name" value="HPT_dom_sf"/>
</dbReference>
<evidence type="ECO:0000259" key="12">
    <source>
        <dbReference type="PROSITE" id="PS50894"/>
    </source>
</evidence>
<dbReference type="FunFam" id="3.30.565.10:FF:000016">
    <property type="entry name" value="Chemotaxis protein CheA, putative"/>
    <property type="match status" value="1"/>
</dbReference>
<dbReference type="Pfam" id="PF01627">
    <property type="entry name" value="Hpt"/>
    <property type="match status" value="2"/>
</dbReference>
<dbReference type="SMART" id="SM01231">
    <property type="entry name" value="H-kinase_dim"/>
    <property type="match status" value="1"/>
</dbReference>
<dbReference type="InterPro" id="IPR008207">
    <property type="entry name" value="Sig_transdc_His_kin_Hpt_dom"/>
</dbReference>
<dbReference type="Gene3D" id="3.30.565.10">
    <property type="entry name" value="Histidine kinase-like ATPase, C-terminal domain"/>
    <property type="match status" value="1"/>
</dbReference>
<dbReference type="InterPro" id="IPR037006">
    <property type="entry name" value="CheA-like_homodim_sf"/>
</dbReference>
<dbReference type="Gene3D" id="1.20.120.160">
    <property type="entry name" value="HPT domain"/>
    <property type="match status" value="2"/>
</dbReference>
<evidence type="ECO:0000313" key="13">
    <source>
        <dbReference type="EMBL" id="OKH16152.1"/>
    </source>
</evidence>
<dbReference type="InterPro" id="IPR005467">
    <property type="entry name" value="His_kinase_dom"/>
</dbReference>
<dbReference type="GO" id="GO:0006935">
    <property type="term" value="P:chemotaxis"/>
    <property type="evidence" value="ECO:0007669"/>
    <property type="project" value="InterPro"/>
</dbReference>
<dbReference type="PROSITE" id="PS50894">
    <property type="entry name" value="HPT"/>
    <property type="match status" value="2"/>
</dbReference>
<dbReference type="PROSITE" id="PS50109">
    <property type="entry name" value="HIS_KIN"/>
    <property type="match status" value="1"/>
</dbReference>
<dbReference type="AlphaFoldDB" id="A0A1U7H4H3"/>
<dbReference type="Gene3D" id="2.30.30.40">
    <property type="entry name" value="SH3 Domains"/>
    <property type="match status" value="1"/>
</dbReference>
<evidence type="ECO:0000256" key="6">
    <source>
        <dbReference type="ARBA" id="ARBA00023012"/>
    </source>
</evidence>
<evidence type="ECO:0000256" key="7">
    <source>
        <dbReference type="PROSITE-ProRule" id="PRU00110"/>
    </source>
</evidence>
<dbReference type="PANTHER" id="PTHR43395">
    <property type="entry name" value="SENSOR HISTIDINE KINASE CHEA"/>
    <property type="match status" value="1"/>
</dbReference>
<dbReference type="PRINTS" id="PR00344">
    <property type="entry name" value="BCTRLSENSOR"/>
</dbReference>
<feature type="modified residue" description="4-aspartylphosphate" evidence="8">
    <location>
        <position position="850"/>
    </location>
</feature>
<feature type="modified residue" description="Phosphohistidine" evidence="7">
    <location>
        <position position="226"/>
    </location>
</feature>
<comment type="caution">
    <text evidence="13">The sequence shown here is derived from an EMBL/GenBank/DDBJ whole genome shotgun (WGS) entry which is preliminary data.</text>
</comment>
<keyword evidence="14" id="KW-1185">Reference proteome</keyword>
<gene>
    <name evidence="13" type="ORF">NIES592_00265</name>
</gene>
<evidence type="ECO:0000256" key="4">
    <source>
        <dbReference type="ARBA" id="ARBA00022679"/>
    </source>
</evidence>
<dbReference type="CDD" id="cd00088">
    <property type="entry name" value="HPT"/>
    <property type="match status" value="2"/>
</dbReference>
<dbReference type="SMART" id="SM00387">
    <property type="entry name" value="HATPase_c"/>
    <property type="match status" value="1"/>
</dbReference>
<dbReference type="InterPro" id="IPR011006">
    <property type="entry name" value="CheY-like_superfamily"/>
</dbReference>
<dbReference type="InterPro" id="IPR001789">
    <property type="entry name" value="Sig_transdc_resp-reg_receiver"/>
</dbReference>
<dbReference type="InterPro" id="IPR004105">
    <property type="entry name" value="CheA-like_dim"/>
</dbReference>
<evidence type="ECO:0000259" key="9">
    <source>
        <dbReference type="PROSITE" id="PS50109"/>
    </source>
</evidence>
<dbReference type="Pfam" id="PF01584">
    <property type="entry name" value="CheW"/>
    <property type="match status" value="1"/>
</dbReference>
<accession>A0A1U7H4H3</accession>
<dbReference type="InterPro" id="IPR036890">
    <property type="entry name" value="HATPase_C_sf"/>
</dbReference>
<evidence type="ECO:0000313" key="14">
    <source>
        <dbReference type="Proteomes" id="UP000186391"/>
    </source>
</evidence>
<dbReference type="Proteomes" id="UP000186391">
    <property type="component" value="Unassembled WGS sequence"/>
</dbReference>
<sequence>MFIEDEELRNLYKISSEENLQKLTNGLLHLQQQPKDEAEATLEKLVRVVHSLKGDSRIIGVEDVVTLGDQVEKILLSLKRQDMILTPELSDRLYLGLDAIGFLVHEAVTGEATGVNTADILEQLMATVAQSEPLEPEIVPKAQLVLVSQASVEKNKRSTTSTDELQDVTTSNAPQSRCSLIEDKELRDIYQTTSEERLQKLAAGLLQLQQQPEDEATLQQLLREAHSLKGDSRSLGIDSVVTLTHQLEEILLGIKRQEMTLTPELSDRLYQGLDAIGFLVHEAVTGEATGVDTAEILNHLMGVVSPSTAPESLPILPELSPLPTQISIKPVIPDLPAPSLGISQPYHIDTIRVQTHHLDTLITQTEELTLTKNAIAHTATAIEEITTLWEEWKAFYSQAKLTESSSLNTDSYTERLEKRIYSLRNSIQEHSTKLDFIAGELRDKIRTLRLLPLSTVFDLLKRTVRDLAKQQSKQVQLIISGEEITTDKRILEEIKDPLMHMVRNAIDHGIETPSEREKLGKSPVATICLRGYQTANNIVIEVADDGRGLDIEKIKQTAFKRGLYSYKELETMAPSQIHALILAPGFSTQTFITEISGRGIGLDVVRTSIERLKGNIEIESTPTQGCTFRIQLSTTLAINNVLLFEVQGIVHALPVEFVQRTLFISPNQIFTNEDCKTINLDGRSVSVANLADLLELSNSPAYPQIAKIEPQIQTQQPCILIKVGEEVFGLFVDRLMQTQEVVIKPQSQLLKRVRNVSGATILGSGEVCMILNASDLLKSLQQQTTPVVSAKPRKTVKTKPLILLVEDSIPVRTQEKRLLEKAGYEVVVAEDGLDGYNKLQTHAFDAVISDVEMPNLDGLSLTKKIRQHPEYQTLPIILVTTLASDADKARGADVGANAYIIKSNFNQDVLLEILGRLI</sequence>
<dbReference type="OrthoDB" id="2079555at2"/>
<dbReference type="SMART" id="SM00448">
    <property type="entry name" value="REC"/>
    <property type="match status" value="1"/>
</dbReference>
<dbReference type="InterPro" id="IPR036061">
    <property type="entry name" value="CheW-like_dom_sf"/>
</dbReference>
<keyword evidence="3 8" id="KW-0597">Phosphoprotein</keyword>
<dbReference type="SUPFAM" id="SSF50341">
    <property type="entry name" value="CheW-like"/>
    <property type="match status" value="1"/>
</dbReference>
<evidence type="ECO:0000259" key="10">
    <source>
        <dbReference type="PROSITE" id="PS50110"/>
    </source>
</evidence>
<dbReference type="InterPro" id="IPR002545">
    <property type="entry name" value="CheW-lke_dom"/>
</dbReference>